<dbReference type="GO" id="GO:0004089">
    <property type="term" value="F:carbonate dehydratase activity"/>
    <property type="evidence" value="ECO:0007669"/>
    <property type="project" value="UniProtKB-EC"/>
</dbReference>
<keyword evidence="4" id="KW-0862">Zinc</keyword>
<sequence>MAPFRTLCCLSLGLPFVFGDEVAYGDWDYSMQGLNWIERGDSCGTHERQSPINIKINEVPDLTRVQDFSVVYQLPEKLKILDDAKTIRVTSADDAPFGQLKSNQLSSNHTFTLKYIEFHAPTEHTFTEDKLRRRALEMQLVHLRDGDSEDDRFYAIVSITFDLSDMGVAGAGDPFLDVLLEKGLPSQNNAFKTVSVALRDAPLLQKSVKQMREEDNVFFFYRGSFTTPPCTGNAIWFVKEKALTLSKPQLDRFTSSLTQSGTEGNYRVVQNALGRMANHQQIARILLTPELSDMAEEAGWLDSESGRAAMQSALAALTFSSLAAEAEVEVPFLYRRRALHSSGGEEAEESLHGNGD</sequence>
<feature type="signal peptide" evidence="7">
    <location>
        <begin position="1"/>
        <end position="19"/>
    </location>
</feature>
<protein>
    <recommendedName>
        <fullName evidence="2">carbonic anhydrase</fullName>
        <ecNumber evidence="2">4.2.1.1</ecNumber>
    </recommendedName>
</protein>
<evidence type="ECO:0000256" key="1">
    <source>
        <dbReference type="ARBA" id="ARBA00010718"/>
    </source>
</evidence>
<evidence type="ECO:0000256" key="7">
    <source>
        <dbReference type="SAM" id="SignalP"/>
    </source>
</evidence>
<evidence type="ECO:0000256" key="4">
    <source>
        <dbReference type="ARBA" id="ARBA00022833"/>
    </source>
</evidence>
<dbReference type="GO" id="GO:0008270">
    <property type="term" value="F:zinc ion binding"/>
    <property type="evidence" value="ECO:0007669"/>
    <property type="project" value="InterPro"/>
</dbReference>
<evidence type="ECO:0000256" key="3">
    <source>
        <dbReference type="ARBA" id="ARBA00022723"/>
    </source>
</evidence>
<dbReference type="Pfam" id="PF00194">
    <property type="entry name" value="Carb_anhydrase"/>
    <property type="match status" value="1"/>
</dbReference>
<dbReference type="Gene3D" id="3.10.200.10">
    <property type="entry name" value="Alpha carbonic anhydrase"/>
    <property type="match status" value="1"/>
</dbReference>
<dbReference type="CDD" id="cd03124">
    <property type="entry name" value="alpha_CA_prokaryotic_like"/>
    <property type="match status" value="1"/>
</dbReference>
<dbReference type="EMBL" id="CDMZ01004901">
    <property type="protein sequence ID" value="CEM51287.1"/>
    <property type="molecule type" value="Genomic_DNA"/>
</dbReference>
<keyword evidence="5" id="KW-0456">Lyase</keyword>
<feature type="domain" description="Alpha-carbonic anhydrase" evidence="8">
    <location>
        <begin position="25"/>
        <end position="281"/>
    </location>
</feature>
<organism evidence="9">
    <name type="scientific">Chromera velia CCMP2878</name>
    <dbReference type="NCBI Taxonomy" id="1169474"/>
    <lineage>
        <taxon>Eukaryota</taxon>
        <taxon>Sar</taxon>
        <taxon>Alveolata</taxon>
        <taxon>Colpodellida</taxon>
        <taxon>Chromeraceae</taxon>
        <taxon>Chromera</taxon>
    </lineage>
</organism>
<dbReference type="InterPro" id="IPR023561">
    <property type="entry name" value="Carbonic_anhydrase_a-class"/>
</dbReference>
<evidence type="ECO:0000256" key="2">
    <source>
        <dbReference type="ARBA" id="ARBA00012925"/>
    </source>
</evidence>
<dbReference type="SUPFAM" id="SSF51069">
    <property type="entry name" value="Carbonic anhydrase"/>
    <property type="match status" value="1"/>
</dbReference>
<keyword evidence="3" id="KW-0479">Metal-binding</keyword>
<dbReference type="AlphaFoldDB" id="A0A0G4I2Y1"/>
<dbReference type="PANTHER" id="PTHR18952">
    <property type="entry name" value="CARBONIC ANHYDRASE"/>
    <property type="match status" value="1"/>
</dbReference>
<dbReference type="PANTHER" id="PTHR18952:SF265">
    <property type="entry name" value="CARBONIC ANHYDRASE"/>
    <property type="match status" value="1"/>
</dbReference>
<proteinExistence type="inferred from homology"/>
<evidence type="ECO:0000256" key="5">
    <source>
        <dbReference type="ARBA" id="ARBA00023239"/>
    </source>
</evidence>
<feature type="chain" id="PRO_5005192079" description="carbonic anhydrase" evidence="7">
    <location>
        <begin position="20"/>
        <end position="356"/>
    </location>
</feature>
<reference evidence="9" key="1">
    <citation type="submission" date="2014-11" db="EMBL/GenBank/DDBJ databases">
        <authorList>
            <person name="Otto D Thomas"/>
            <person name="Naeem Raeece"/>
        </authorList>
    </citation>
    <scope>NUCLEOTIDE SEQUENCE</scope>
</reference>
<dbReference type="InterPro" id="IPR041891">
    <property type="entry name" value="Alpha_CA_prokaryot-like"/>
</dbReference>
<dbReference type="EC" id="4.2.1.1" evidence="2"/>
<comment type="catalytic activity">
    <reaction evidence="6">
        <text>hydrogencarbonate + H(+) = CO2 + H2O</text>
        <dbReference type="Rhea" id="RHEA:10748"/>
        <dbReference type="ChEBI" id="CHEBI:15377"/>
        <dbReference type="ChEBI" id="CHEBI:15378"/>
        <dbReference type="ChEBI" id="CHEBI:16526"/>
        <dbReference type="ChEBI" id="CHEBI:17544"/>
        <dbReference type="EC" id="4.2.1.1"/>
    </reaction>
</comment>
<evidence type="ECO:0000259" key="8">
    <source>
        <dbReference type="PROSITE" id="PS51144"/>
    </source>
</evidence>
<name>A0A0G4I2Y1_9ALVE</name>
<evidence type="ECO:0000313" key="9">
    <source>
        <dbReference type="EMBL" id="CEM51287.1"/>
    </source>
</evidence>
<gene>
    <name evidence="9" type="ORF">Cvel_10523</name>
</gene>
<evidence type="ECO:0000256" key="6">
    <source>
        <dbReference type="ARBA" id="ARBA00048348"/>
    </source>
</evidence>
<keyword evidence="7" id="KW-0732">Signal</keyword>
<dbReference type="InterPro" id="IPR001148">
    <property type="entry name" value="CA_dom"/>
</dbReference>
<accession>A0A0G4I2Y1</accession>
<dbReference type="PROSITE" id="PS51144">
    <property type="entry name" value="ALPHA_CA_2"/>
    <property type="match status" value="1"/>
</dbReference>
<dbReference type="InterPro" id="IPR036398">
    <property type="entry name" value="CA_dom_sf"/>
</dbReference>
<comment type="similarity">
    <text evidence="1">Belongs to the alpha-carbonic anhydrase family.</text>
</comment>
<dbReference type="PhylomeDB" id="A0A0G4I2Y1"/>
<dbReference type="VEuPathDB" id="CryptoDB:Cvel_10523"/>
<dbReference type="SMART" id="SM01057">
    <property type="entry name" value="Carb_anhydrase"/>
    <property type="match status" value="1"/>
</dbReference>